<name>A0A1F8F3M3_9BACT</name>
<evidence type="ECO:0000256" key="2">
    <source>
        <dbReference type="ARBA" id="ARBA00022679"/>
    </source>
</evidence>
<dbReference type="Proteomes" id="UP000178908">
    <property type="component" value="Unassembled WGS sequence"/>
</dbReference>
<proteinExistence type="predicted"/>
<comment type="caution">
    <text evidence="3">The sequence shown here is derived from an EMBL/GenBank/DDBJ whole genome shotgun (WGS) entry which is preliminary data.</text>
</comment>
<dbReference type="Pfam" id="PF01531">
    <property type="entry name" value="Glyco_transf_11"/>
    <property type="match status" value="1"/>
</dbReference>
<dbReference type="EMBL" id="MGJO01000065">
    <property type="protein sequence ID" value="OGN07723.1"/>
    <property type="molecule type" value="Genomic_DNA"/>
</dbReference>
<evidence type="ECO:0008006" key="5">
    <source>
        <dbReference type="Google" id="ProtNLM"/>
    </source>
</evidence>
<dbReference type="GO" id="GO:0008107">
    <property type="term" value="F:galactoside 2-alpha-L-fucosyltransferase activity"/>
    <property type="evidence" value="ECO:0007669"/>
    <property type="project" value="InterPro"/>
</dbReference>
<keyword evidence="1" id="KW-0328">Glycosyltransferase</keyword>
<dbReference type="CDD" id="cd11301">
    <property type="entry name" value="Fut1_Fut2_like"/>
    <property type="match status" value="1"/>
</dbReference>
<dbReference type="PANTHER" id="PTHR11927">
    <property type="entry name" value="GALACTOSIDE 2-L-FUCOSYLTRANSFERASE"/>
    <property type="match status" value="1"/>
</dbReference>
<dbReference type="AlphaFoldDB" id="A0A1F8F3M3"/>
<accession>A0A1F8F3M3</accession>
<evidence type="ECO:0000313" key="4">
    <source>
        <dbReference type="Proteomes" id="UP000178908"/>
    </source>
</evidence>
<dbReference type="PANTHER" id="PTHR11927:SF9">
    <property type="entry name" value="L-FUCOSYLTRANSFERASE"/>
    <property type="match status" value="1"/>
</dbReference>
<dbReference type="GO" id="GO:0005975">
    <property type="term" value="P:carbohydrate metabolic process"/>
    <property type="evidence" value="ECO:0007669"/>
    <property type="project" value="InterPro"/>
</dbReference>
<reference evidence="3 4" key="1">
    <citation type="journal article" date="2016" name="Nat. Commun.">
        <title>Thousands of microbial genomes shed light on interconnected biogeochemical processes in an aquifer system.</title>
        <authorList>
            <person name="Anantharaman K."/>
            <person name="Brown C.T."/>
            <person name="Hug L.A."/>
            <person name="Sharon I."/>
            <person name="Castelle C.J."/>
            <person name="Probst A.J."/>
            <person name="Thomas B.C."/>
            <person name="Singh A."/>
            <person name="Wilkins M.J."/>
            <person name="Karaoz U."/>
            <person name="Brodie E.L."/>
            <person name="Williams K.H."/>
            <person name="Hubbard S.S."/>
            <person name="Banfield J.F."/>
        </authorList>
    </citation>
    <scope>NUCLEOTIDE SEQUENCE [LARGE SCALE GENOMIC DNA]</scope>
</reference>
<evidence type="ECO:0000313" key="3">
    <source>
        <dbReference type="EMBL" id="OGN07723.1"/>
    </source>
</evidence>
<protein>
    <recommendedName>
        <fullName evidence="5">Glycosyl transferase family 11</fullName>
    </recommendedName>
</protein>
<keyword evidence="2" id="KW-0808">Transferase</keyword>
<evidence type="ECO:0000256" key="1">
    <source>
        <dbReference type="ARBA" id="ARBA00022676"/>
    </source>
</evidence>
<sequence length="282" mass="32975">MIIVKLMGGLGNQLFQYALGRRLALKNKTELFLDISRLGSYEKPRQYSLSHFTIAGSIATKKQIIKFKISNFLNSFKPHHKKMVVREKGYPFDQSVINAPRNVYLDGHWQTEKYFKDIEDIIRLDLTIKDLPDNKYLTILDKINQTNSVSLHIRRTDYLVRKNTRTFTICQPEYYKQALALIAQKIDTPELFIFSDDIEWASKNIVFPYPTTLVSNGNFADYQELILMSHCKHNIIANSTFSWWGAWLNNNPQKTIISPKKWFFVETAIDERDIMPSAWIKI</sequence>
<organism evidence="3 4">
    <name type="scientific">Candidatus Yanofskybacteria bacterium RIFCSPHIGHO2_02_FULL_39_10</name>
    <dbReference type="NCBI Taxonomy" id="1802674"/>
    <lineage>
        <taxon>Bacteria</taxon>
        <taxon>Candidatus Yanofskyibacteriota</taxon>
    </lineage>
</organism>
<gene>
    <name evidence="3" type="ORF">A3C61_00010</name>
</gene>
<dbReference type="GO" id="GO:0016020">
    <property type="term" value="C:membrane"/>
    <property type="evidence" value="ECO:0007669"/>
    <property type="project" value="InterPro"/>
</dbReference>
<dbReference type="InterPro" id="IPR002516">
    <property type="entry name" value="Glyco_trans_11"/>
</dbReference>